<protein>
    <recommendedName>
        <fullName evidence="9">Methyl-accepting transducer domain-containing protein</fullName>
    </recommendedName>
</protein>
<dbReference type="InterPro" id="IPR004089">
    <property type="entry name" value="MCPsignal_dom"/>
</dbReference>
<dbReference type="SUPFAM" id="SSF58104">
    <property type="entry name" value="Methyl-accepting chemotaxis protein (MCP) signaling domain"/>
    <property type="match status" value="1"/>
</dbReference>
<feature type="domain" description="Methyl-accepting transducer" evidence="9">
    <location>
        <begin position="264"/>
        <end position="493"/>
    </location>
</feature>
<evidence type="ECO:0000256" key="1">
    <source>
        <dbReference type="ARBA" id="ARBA00004370"/>
    </source>
</evidence>
<evidence type="ECO:0000256" key="7">
    <source>
        <dbReference type="SAM" id="MobiDB-lite"/>
    </source>
</evidence>
<feature type="transmembrane region" description="Helical" evidence="8">
    <location>
        <begin position="184"/>
        <end position="205"/>
    </location>
</feature>
<dbReference type="Pfam" id="PF00015">
    <property type="entry name" value="MCPsignal"/>
    <property type="match status" value="1"/>
</dbReference>
<feature type="compositionally biased region" description="Polar residues" evidence="7">
    <location>
        <begin position="515"/>
        <end position="525"/>
    </location>
</feature>
<keyword evidence="8" id="KW-1133">Transmembrane helix</keyword>
<dbReference type="GO" id="GO:0007165">
    <property type="term" value="P:signal transduction"/>
    <property type="evidence" value="ECO:0007669"/>
    <property type="project" value="UniProtKB-KW"/>
</dbReference>
<dbReference type="GO" id="GO:0005886">
    <property type="term" value="C:plasma membrane"/>
    <property type="evidence" value="ECO:0007669"/>
    <property type="project" value="TreeGrafter"/>
</dbReference>
<dbReference type="PROSITE" id="PS50111">
    <property type="entry name" value="CHEMOTAXIS_TRANSDUC_2"/>
    <property type="match status" value="1"/>
</dbReference>
<dbReference type="InterPro" id="IPR051310">
    <property type="entry name" value="MCP_chemotaxis"/>
</dbReference>
<dbReference type="PANTHER" id="PTHR43531">
    <property type="entry name" value="PROTEIN ICFG"/>
    <property type="match status" value="1"/>
</dbReference>
<evidence type="ECO:0000256" key="2">
    <source>
        <dbReference type="ARBA" id="ARBA00022481"/>
    </source>
</evidence>
<keyword evidence="2" id="KW-0488">Methylation</keyword>
<dbReference type="InterPro" id="IPR004090">
    <property type="entry name" value="Chemotax_Me-accpt_rcpt"/>
</dbReference>
<evidence type="ECO:0000256" key="6">
    <source>
        <dbReference type="PROSITE-ProRule" id="PRU00284"/>
    </source>
</evidence>
<sequence length="525" mass="57445">MNNIPLLKVVKIIMSLLLIMMVLFAVHDIYSSQQGYQQTLFAEETKSQRDDIDRLHYNLASLRAIFNNQVIGSLTNVPLDKEEIKHFIELTTSSRELLASYIEAMENDRRYDATTAVLHKNITAILDHMEDAANGFITGNINNDLSLREAYQQVNDSIAEFSAVNTDIYMSTLHSANTVKKQSYVIAITLLLSYILITVVATTWFNKNIILKIKLACDIFDKISKGDLNSDISYKSKSEIGFLFSCLEDMQNSLKKIISSVKGSTIIITRGSTEIADANFNLSSRIEQQASALQETAASMEEIKTTVLSNAQNAQQTNQLSHTASLAAKNGADIMHKVVSTMADIETLTKKIAGITTVIDGIASQTNILALNAAVEAARAGEQGRGFAVVASEVRNLASRSSTSAREISVLINDAIDNISRGSQLVTNAGETMSDIVSSITNVSNIMQEISIASEEQSAGVNLIAVAINQMDTMTQQNASLVEETARNTRTLSNQTKELSATDSVFQIDNEDYHQNTVSSQEVEA</sequence>
<keyword evidence="8" id="KW-0472">Membrane</keyword>
<dbReference type="PANTHER" id="PTHR43531:SF14">
    <property type="entry name" value="METHYL-ACCEPTING CHEMOTAXIS PROTEIN I-RELATED"/>
    <property type="match status" value="1"/>
</dbReference>
<dbReference type="Gene3D" id="1.10.287.950">
    <property type="entry name" value="Methyl-accepting chemotaxis protein"/>
    <property type="match status" value="1"/>
</dbReference>
<dbReference type="AlphaFoldDB" id="A0A2G4U6H7"/>
<dbReference type="SMART" id="SM00283">
    <property type="entry name" value="MA"/>
    <property type="match status" value="1"/>
</dbReference>
<dbReference type="RefSeq" id="WP_099460395.1">
    <property type="nucleotide sequence ID" value="NZ_PEHN01000002.1"/>
</dbReference>
<evidence type="ECO:0000256" key="5">
    <source>
        <dbReference type="ARBA" id="ARBA00029447"/>
    </source>
</evidence>
<gene>
    <name evidence="10" type="ORF">CS533_02745</name>
</gene>
<keyword evidence="8" id="KW-0812">Transmembrane</keyword>
<comment type="similarity">
    <text evidence="5">Belongs to the methyl-accepting chemotaxis (MCP) protein family.</text>
</comment>
<name>A0A2G4U6H7_YERBE</name>
<dbReference type="GO" id="GO:0006935">
    <property type="term" value="P:chemotaxis"/>
    <property type="evidence" value="ECO:0007669"/>
    <property type="project" value="UniProtKB-KW"/>
</dbReference>
<comment type="caution">
    <text evidence="10">The sequence shown here is derived from an EMBL/GenBank/DDBJ whole genome shotgun (WGS) entry which is preliminary data.</text>
</comment>
<feature type="transmembrane region" description="Helical" evidence="8">
    <location>
        <begin position="12"/>
        <end position="30"/>
    </location>
</feature>
<evidence type="ECO:0000256" key="3">
    <source>
        <dbReference type="ARBA" id="ARBA00022500"/>
    </source>
</evidence>
<accession>A0A2G4U6H7</accession>
<evidence type="ECO:0000313" key="10">
    <source>
        <dbReference type="EMBL" id="PHZ28927.1"/>
    </source>
</evidence>
<dbReference type="EMBL" id="PEHN01000002">
    <property type="protein sequence ID" value="PHZ28927.1"/>
    <property type="molecule type" value="Genomic_DNA"/>
</dbReference>
<keyword evidence="3" id="KW-0145">Chemotaxis</keyword>
<dbReference type="Proteomes" id="UP000229378">
    <property type="component" value="Unassembled WGS sequence"/>
</dbReference>
<organism evidence="10 11">
    <name type="scientific">Yersinia bercovieri</name>
    <dbReference type="NCBI Taxonomy" id="634"/>
    <lineage>
        <taxon>Bacteria</taxon>
        <taxon>Pseudomonadati</taxon>
        <taxon>Pseudomonadota</taxon>
        <taxon>Gammaproteobacteria</taxon>
        <taxon>Enterobacterales</taxon>
        <taxon>Yersiniaceae</taxon>
        <taxon>Yersinia</taxon>
    </lineage>
</organism>
<feature type="region of interest" description="Disordered" evidence="7">
    <location>
        <begin position="503"/>
        <end position="525"/>
    </location>
</feature>
<proteinExistence type="inferred from homology"/>
<dbReference type="PRINTS" id="PR00260">
    <property type="entry name" value="CHEMTRNSDUCR"/>
</dbReference>
<evidence type="ECO:0000256" key="8">
    <source>
        <dbReference type="SAM" id="Phobius"/>
    </source>
</evidence>
<evidence type="ECO:0000256" key="4">
    <source>
        <dbReference type="ARBA" id="ARBA00023224"/>
    </source>
</evidence>
<dbReference type="GO" id="GO:0004888">
    <property type="term" value="F:transmembrane signaling receptor activity"/>
    <property type="evidence" value="ECO:0007669"/>
    <property type="project" value="InterPro"/>
</dbReference>
<keyword evidence="4 6" id="KW-0807">Transducer</keyword>
<dbReference type="FunFam" id="1.10.287.950:FF:000001">
    <property type="entry name" value="Methyl-accepting chemotaxis sensory transducer"/>
    <property type="match status" value="1"/>
</dbReference>
<reference evidence="10 11" key="1">
    <citation type="submission" date="2017-10" db="EMBL/GenBank/DDBJ databases">
        <authorList>
            <person name="Banno H."/>
            <person name="Chua N.-H."/>
        </authorList>
    </citation>
    <scope>NUCLEOTIDE SEQUENCE [LARGE SCALE GENOMIC DNA]</scope>
    <source>
        <strain evidence="10 11">SCPM-O-B-7607</strain>
    </source>
</reference>
<comment type="subcellular location">
    <subcellularLocation>
        <location evidence="1">Membrane</location>
    </subcellularLocation>
</comment>
<evidence type="ECO:0000259" key="9">
    <source>
        <dbReference type="PROSITE" id="PS50111"/>
    </source>
</evidence>
<evidence type="ECO:0000313" key="11">
    <source>
        <dbReference type="Proteomes" id="UP000229378"/>
    </source>
</evidence>
<dbReference type="CDD" id="cd11386">
    <property type="entry name" value="MCP_signal"/>
    <property type="match status" value="1"/>
</dbReference>